<evidence type="ECO:0000313" key="6">
    <source>
        <dbReference type="EMBL" id="HEF64792.1"/>
    </source>
</evidence>
<reference evidence="6" key="1">
    <citation type="journal article" date="2020" name="mSystems">
        <title>Genome- and Community-Level Interaction Insights into Carbon Utilization and Element Cycling Functions of Hydrothermarchaeota in Hydrothermal Sediment.</title>
        <authorList>
            <person name="Zhou Z."/>
            <person name="Liu Y."/>
            <person name="Xu W."/>
            <person name="Pan J."/>
            <person name="Luo Z.H."/>
            <person name="Li M."/>
        </authorList>
    </citation>
    <scope>NUCLEOTIDE SEQUENCE [LARGE SCALE GENOMIC DNA]</scope>
    <source>
        <strain evidence="6">SpSt-222</strain>
    </source>
</reference>
<feature type="binding site" evidence="4">
    <location>
        <position position="186"/>
    </location>
    <ligand>
        <name>phosphate</name>
        <dbReference type="ChEBI" id="CHEBI:43474"/>
    </ligand>
</feature>
<feature type="binding site" evidence="4">
    <location>
        <begin position="86"/>
        <end position="87"/>
    </location>
    <ligand>
        <name>phosphate</name>
        <dbReference type="ChEBI" id="CHEBI:43474"/>
    </ligand>
</feature>
<proteinExistence type="inferred from homology"/>
<dbReference type="Gene3D" id="3.40.50.1580">
    <property type="entry name" value="Nucleoside phosphorylase domain"/>
    <property type="match status" value="1"/>
</dbReference>
<dbReference type="CDD" id="cd09010">
    <property type="entry name" value="MTAP_SsMTAPII_like_MTIP"/>
    <property type="match status" value="1"/>
</dbReference>
<evidence type="ECO:0000256" key="3">
    <source>
        <dbReference type="ARBA" id="ARBA00022726"/>
    </source>
</evidence>
<feature type="site" description="Important for substrate specificity" evidence="4">
    <location>
        <position position="222"/>
    </location>
</feature>
<accession>A0A7C1FS91</accession>
<sequence length="289" mass="32175">MRAELGVLGGSGLYRMDDLEDVEEVELDTPFGQPSDVITLGTLRGMRVAFLPRHGRNHQHSPSRVPARANFWAFKQLGVRWVVSVSAVGSLRETIRPLDFVVPDQVVDRTVRRARSFFDEVGPVVHVALDEPFCPELRGALIQAAIEAGPNVHDRGTYICIEGPQFSTKAESKLYRSWGLDVIGMTAMPEARLAREAELCFAVLALVTDYDVWHSEEEPVNVAVVIQRLQQNVDAAQRTLRALVERLRELPGQCSCGSALEHAIVTRPEAVSREIRERFALLLGKYLPA</sequence>
<evidence type="ECO:0000256" key="4">
    <source>
        <dbReference type="HAMAP-Rule" id="MF_01963"/>
    </source>
</evidence>
<comment type="caution">
    <text evidence="6">The sequence shown here is derived from an EMBL/GenBank/DDBJ whole genome shotgun (WGS) entry which is preliminary data.</text>
</comment>
<dbReference type="InterPro" id="IPR010044">
    <property type="entry name" value="MTAP"/>
</dbReference>
<dbReference type="GO" id="GO:0017061">
    <property type="term" value="F:S-methyl-5-thioadenosine phosphorylase activity"/>
    <property type="evidence" value="ECO:0007669"/>
    <property type="project" value="UniProtKB-UniRule"/>
</dbReference>
<dbReference type="GO" id="GO:0006166">
    <property type="term" value="P:purine ribonucleoside salvage"/>
    <property type="evidence" value="ECO:0007669"/>
    <property type="project" value="UniProtKB-KW"/>
</dbReference>
<evidence type="ECO:0000259" key="5">
    <source>
        <dbReference type="Pfam" id="PF01048"/>
    </source>
</evidence>
<dbReference type="InterPro" id="IPR000845">
    <property type="entry name" value="Nucleoside_phosphorylase_d"/>
</dbReference>
<dbReference type="PANTHER" id="PTHR42679">
    <property type="entry name" value="S-METHYL-5'-THIOADENOSINE PHOSPHORYLASE"/>
    <property type="match status" value="1"/>
</dbReference>
<dbReference type="HAMAP" id="MF_01963">
    <property type="entry name" value="MTAP"/>
    <property type="match status" value="1"/>
</dbReference>
<dbReference type="NCBIfam" id="TIGR01694">
    <property type="entry name" value="MTAP"/>
    <property type="match status" value="1"/>
</dbReference>
<feature type="binding site" evidence="4">
    <location>
        <begin position="53"/>
        <end position="54"/>
    </location>
    <ligand>
        <name>phosphate</name>
        <dbReference type="ChEBI" id="CHEBI:43474"/>
    </ligand>
</feature>
<comment type="catalytic activity">
    <reaction evidence="4">
        <text>S-methyl-5'-thioadenosine + phosphate = 5-(methylsulfanyl)-alpha-D-ribose 1-phosphate + adenine</text>
        <dbReference type="Rhea" id="RHEA:11852"/>
        <dbReference type="ChEBI" id="CHEBI:16708"/>
        <dbReference type="ChEBI" id="CHEBI:17509"/>
        <dbReference type="ChEBI" id="CHEBI:43474"/>
        <dbReference type="ChEBI" id="CHEBI:58533"/>
        <dbReference type="EC" id="2.4.2.28"/>
    </reaction>
</comment>
<feature type="binding site" evidence="4">
    <location>
        <begin position="209"/>
        <end position="211"/>
    </location>
    <ligand>
        <name>substrate</name>
    </ligand>
</feature>
<dbReference type="UniPathway" id="UPA00904">
    <property type="reaction ID" value="UER00873"/>
</dbReference>
<feature type="domain" description="Nucleoside phosphorylase" evidence="5">
    <location>
        <begin position="5"/>
        <end position="245"/>
    </location>
</feature>
<dbReference type="GO" id="GO:0005829">
    <property type="term" value="C:cytosol"/>
    <property type="evidence" value="ECO:0007669"/>
    <property type="project" value="TreeGrafter"/>
</dbReference>
<dbReference type="PANTHER" id="PTHR42679:SF2">
    <property type="entry name" value="S-METHYL-5'-THIOADENOSINE PHOSPHORYLASE"/>
    <property type="match status" value="1"/>
</dbReference>
<feature type="binding site" evidence="4">
    <location>
        <position position="185"/>
    </location>
    <ligand>
        <name>substrate</name>
    </ligand>
</feature>
<gene>
    <name evidence="4 6" type="primary">mtnP</name>
    <name evidence="6" type="ORF">ENP47_04230</name>
</gene>
<dbReference type="SUPFAM" id="SSF53167">
    <property type="entry name" value="Purine and uridine phosphorylases"/>
    <property type="match status" value="1"/>
</dbReference>
<protein>
    <recommendedName>
        <fullName evidence="4">S-methyl-5'-thioadenosine phosphorylase</fullName>
        <ecNumber evidence="4">2.4.2.28</ecNumber>
    </recommendedName>
    <alternativeName>
        <fullName evidence="4">5'-methylthioadenosine phosphorylase</fullName>
        <shortName evidence="4">MTA phosphorylase</shortName>
        <shortName evidence="4">MTAP</shortName>
    </alternativeName>
</protein>
<dbReference type="Pfam" id="PF01048">
    <property type="entry name" value="PNP_UDP_1"/>
    <property type="match status" value="1"/>
</dbReference>
<name>A0A7C1FS91_THERO</name>
<evidence type="ECO:0000256" key="2">
    <source>
        <dbReference type="ARBA" id="ARBA00022679"/>
    </source>
</evidence>
<keyword evidence="3 4" id="KW-0660">Purine salvage</keyword>
<dbReference type="EC" id="2.4.2.28" evidence="4"/>
<dbReference type="GO" id="GO:0019509">
    <property type="term" value="P:L-methionine salvage from methylthioadenosine"/>
    <property type="evidence" value="ECO:0007669"/>
    <property type="project" value="UniProtKB-UniRule"/>
</dbReference>
<evidence type="ECO:0000256" key="1">
    <source>
        <dbReference type="ARBA" id="ARBA00022676"/>
    </source>
</evidence>
<organism evidence="6">
    <name type="scientific">Thermomicrobium roseum</name>
    <dbReference type="NCBI Taxonomy" id="500"/>
    <lineage>
        <taxon>Bacteria</taxon>
        <taxon>Pseudomonadati</taxon>
        <taxon>Thermomicrobiota</taxon>
        <taxon>Thermomicrobia</taxon>
        <taxon>Thermomicrobiales</taxon>
        <taxon>Thermomicrobiaceae</taxon>
        <taxon>Thermomicrobium</taxon>
    </lineage>
</organism>
<keyword evidence="2 4" id="KW-0808">Transferase</keyword>
<dbReference type="AlphaFoldDB" id="A0A7C1FS91"/>
<dbReference type="FunFam" id="3.40.50.1580:FF:000012">
    <property type="entry name" value="Probable 6-oxopurine nucleoside phosphorylase"/>
    <property type="match status" value="1"/>
</dbReference>
<keyword evidence="1 4" id="KW-0328">Glycosyltransferase</keyword>
<dbReference type="InterPro" id="IPR035994">
    <property type="entry name" value="Nucleoside_phosphorylase_sf"/>
</dbReference>
<comment type="similarity">
    <text evidence="4">Belongs to the PNP/MTAP phosphorylase family. MTAP subfamily.</text>
</comment>
<dbReference type="EMBL" id="DSJL01000009">
    <property type="protein sequence ID" value="HEF64792.1"/>
    <property type="molecule type" value="Genomic_DNA"/>
</dbReference>
<comment type="subunit">
    <text evidence="4">Homohexamer. Dimer of a homotrimer.</text>
</comment>
<comment type="function">
    <text evidence="4">Catalyzes the reversible phosphorylation of S-methyl-5'-thioadenosine (MTA) to adenine and 5-methylthioribose-1-phosphate. Involved in the breakdown of MTA, a major by-product of polyamine biosynthesis. Responsible for the first step in the methionine salvage pathway after MTA has been generated from S-adenosylmethionine. Has broad substrate specificity with 6-aminopurine nucleosides as preferred substrates.</text>
</comment>
<feature type="site" description="Important for substrate specificity" evidence="4">
    <location>
        <position position="167"/>
    </location>
</feature>
<comment type="pathway">
    <text evidence="4">Amino-acid biosynthesis; L-methionine biosynthesis via salvage pathway; S-methyl-5-thio-alpha-D-ribose 1-phosphate from S-methyl-5'-thioadenosine (phosphorylase route): step 1/1.</text>
</comment>
<feature type="binding site" evidence="4">
    <location>
        <position position="11"/>
    </location>
    <ligand>
        <name>phosphate</name>
        <dbReference type="ChEBI" id="CHEBI:43474"/>
    </ligand>
</feature>